<evidence type="ECO:0000256" key="1">
    <source>
        <dbReference type="SAM" id="MobiDB-lite"/>
    </source>
</evidence>
<keyword evidence="3" id="KW-1185">Reference proteome</keyword>
<name>A0A195FAS3_9HYME</name>
<dbReference type="AlphaFoldDB" id="A0A195FAS3"/>
<dbReference type="Proteomes" id="UP000078541">
    <property type="component" value="Unassembled WGS sequence"/>
</dbReference>
<proteinExistence type="predicted"/>
<protein>
    <submittedName>
        <fullName evidence="2">Uncharacterized protein</fullName>
    </submittedName>
</protein>
<sequence>MNEDFLKTDWFQKSFCSWIIESHAWAIVALSISWSKMIHREDEARNGGGGEKEREREGEERHTPPGARDANYSGSCEQFVDYISDMSKMDVAKDSEIGLEGIDETIGLSKKFMGVAIKIGYERLLHCRGEGRRCEPREL</sequence>
<gene>
    <name evidence="2" type="ORF">ALC56_08370</name>
</gene>
<evidence type="ECO:0000313" key="3">
    <source>
        <dbReference type="Proteomes" id="UP000078541"/>
    </source>
</evidence>
<dbReference type="EMBL" id="KQ981720">
    <property type="protein sequence ID" value="KYN37312.1"/>
    <property type="molecule type" value="Genomic_DNA"/>
</dbReference>
<organism evidence="2 3">
    <name type="scientific">Trachymyrmex septentrionalis</name>
    <dbReference type="NCBI Taxonomy" id="34720"/>
    <lineage>
        <taxon>Eukaryota</taxon>
        <taxon>Metazoa</taxon>
        <taxon>Ecdysozoa</taxon>
        <taxon>Arthropoda</taxon>
        <taxon>Hexapoda</taxon>
        <taxon>Insecta</taxon>
        <taxon>Pterygota</taxon>
        <taxon>Neoptera</taxon>
        <taxon>Endopterygota</taxon>
        <taxon>Hymenoptera</taxon>
        <taxon>Apocrita</taxon>
        <taxon>Aculeata</taxon>
        <taxon>Formicoidea</taxon>
        <taxon>Formicidae</taxon>
        <taxon>Myrmicinae</taxon>
        <taxon>Trachymyrmex</taxon>
    </lineage>
</organism>
<feature type="region of interest" description="Disordered" evidence="1">
    <location>
        <begin position="41"/>
        <end position="73"/>
    </location>
</feature>
<evidence type="ECO:0000313" key="2">
    <source>
        <dbReference type="EMBL" id="KYN37312.1"/>
    </source>
</evidence>
<reference evidence="2 3" key="1">
    <citation type="submission" date="2016-03" db="EMBL/GenBank/DDBJ databases">
        <title>Trachymyrmex septentrionalis WGS genome.</title>
        <authorList>
            <person name="Nygaard S."/>
            <person name="Hu H."/>
            <person name="Boomsma J."/>
            <person name="Zhang G."/>
        </authorList>
    </citation>
    <scope>NUCLEOTIDE SEQUENCE [LARGE SCALE GENOMIC DNA]</scope>
    <source>
        <strain evidence="2">Tsep2-gDNA-1</strain>
        <tissue evidence="2">Whole body</tissue>
    </source>
</reference>
<accession>A0A195FAS3</accession>
<feature type="compositionally biased region" description="Basic and acidic residues" evidence="1">
    <location>
        <begin position="41"/>
        <end position="63"/>
    </location>
</feature>